<evidence type="ECO:0000313" key="2">
    <source>
        <dbReference type="EMBL" id="OAD39473.1"/>
    </source>
</evidence>
<evidence type="ECO:0000256" key="1">
    <source>
        <dbReference type="SAM" id="MobiDB-lite"/>
    </source>
</evidence>
<gene>
    <name evidence="2" type="ORF">LPB72_21005</name>
</gene>
<name>A0ABX2U111_9BURK</name>
<dbReference type="EMBL" id="LVWD01000042">
    <property type="protein sequence ID" value="OAD39473.1"/>
    <property type="molecule type" value="Genomic_DNA"/>
</dbReference>
<keyword evidence="3" id="KW-1185">Reference proteome</keyword>
<proteinExistence type="predicted"/>
<accession>A0ABX2U111</accession>
<sequence>MHPGHRPGSRGTGNKSLRETELAYGAVGAVVAGQAARATDGQGPIISVSHSDQALPKRACK</sequence>
<protein>
    <submittedName>
        <fullName evidence="2">Uncharacterized protein</fullName>
    </submittedName>
</protein>
<evidence type="ECO:0000313" key="3">
    <source>
        <dbReference type="Proteomes" id="UP000185657"/>
    </source>
</evidence>
<dbReference type="Proteomes" id="UP000185657">
    <property type="component" value="Unassembled WGS sequence"/>
</dbReference>
<organism evidence="2 3">
    <name type="scientific">Hydrogenophaga crassostreae</name>
    <dbReference type="NCBI Taxonomy" id="1763535"/>
    <lineage>
        <taxon>Bacteria</taxon>
        <taxon>Pseudomonadati</taxon>
        <taxon>Pseudomonadota</taxon>
        <taxon>Betaproteobacteria</taxon>
        <taxon>Burkholderiales</taxon>
        <taxon>Comamonadaceae</taxon>
        <taxon>Hydrogenophaga</taxon>
    </lineage>
</organism>
<reference evidence="2 3" key="1">
    <citation type="submission" date="2016-02" db="EMBL/GenBank/DDBJ databases">
        <title>Draft genome sequence of Hydrogenophaga sp. LPB0072.</title>
        <authorList>
            <person name="Shin S.-K."/>
            <person name="Yi H."/>
        </authorList>
    </citation>
    <scope>NUCLEOTIDE SEQUENCE [LARGE SCALE GENOMIC DNA]</scope>
    <source>
        <strain evidence="2 3">LPB0072</strain>
    </source>
</reference>
<feature type="region of interest" description="Disordered" evidence="1">
    <location>
        <begin position="35"/>
        <end position="61"/>
    </location>
</feature>
<comment type="caution">
    <text evidence="2">The sequence shown here is derived from an EMBL/GenBank/DDBJ whole genome shotgun (WGS) entry which is preliminary data.</text>
</comment>